<evidence type="ECO:0000256" key="2">
    <source>
        <dbReference type="SAM" id="Phobius"/>
    </source>
</evidence>
<organism evidence="4 5">
    <name type="scientific">Actinokineospora soli</name>
    <dbReference type="NCBI Taxonomy" id="1048753"/>
    <lineage>
        <taxon>Bacteria</taxon>
        <taxon>Bacillati</taxon>
        <taxon>Actinomycetota</taxon>
        <taxon>Actinomycetes</taxon>
        <taxon>Pseudonocardiales</taxon>
        <taxon>Pseudonocardiaceae</taxon>
        <taxon>Actinokineospora</taxon>
    </lineage>
</organism>
<dbReference type="InterPro" id="IPR011600">
    <property type="entry name" value="Pept_C14_caspase"/>
</dbReference>
<gene>
    <name evidence="4" type="ORF">ACFQV2_13940</name>
</gene>
<dbReference type="Gene3D" id="3.40.50.1460">
    <property type="match status" value="1"/>
</dbReference>
<sequence length="726" mass="78216">MDERIWLRVDDADPDEQHLEELALMLRRELVALGATVERPSAGAAPEGARAVEWAAIGALLVTIAGSPVLASLIDAVSAWLGDRRQRKVLLEVDGDRVELTGAPTEEERAATQRWVRRHGAARRSALIVANSDYSDPGLGKLRAPAHDAERLAGVLGDPRIGGFGVRTLLDQPASVINEAVEDFFADRDADDLLLLHFSGHGIKDESGELYFAASGTKLNRLGGTAVAADYVTRLMNRSRSRRIVLLLDCCYSGAFARGMVARAGATLALDEQFGGTGRAVITASSAVQYAFEGLDLADSRDPGPSVFTSALVEGLDSGDADRDQDGYVGLDELYEYVYDRVRRVTPNQTPGMWVLDLQGDLRIARRARPVTTPSDLPEEVRHALEHPLPGVRAGVITDLARLAESAHAGLALAGKQALERLADDDSRTVAARAAEALGTAAPSRPEPAPLPQPELAPAPRERPRRSPLWSANHRLRPVRSPHRVPSPHDGNRVSGDASTPRDRRARRRCRRAPPGSARRRVRRAAHARRVRRRAPMPVGAVAFDVIAVWGAALAAGVLVVATRDRLRDFAHAALLGLGAVPFGVLVLLAHDDYDYLERFGTWPTSYGVVALVAAALLDALARGRGSYSAAVFALAGTGAMVLSLNAETPTTIFLITLLTISVLLAAYRGLTLRRLSVVWSPLATALLVAAAGFQGRGTWWSGWWSWWSPPTSSSAPGTTRARWSR</sequence>
<dbReference type="EMBL" id="JBHTEY010000004">
    <property type="protein sequence ID" value="MFC7614459.1"/>
    <property type="molecule type" value="Genomic_DNA"/>
</dbReference>
<keyword evidence="2" id="KW-0472">Membrane</keyword>
<feature type="transmembrane region" description="Helical" evidence="2">
    <location>
        <begin position="678"/>
        <end position="696"/>
    </location>
</feature>
<keyword evidence="5" id="KW-1185">Reference proteome</keyword>
<evidence type="ECO:0000259" key="3">
    <source>
        <dbReference type="Pfam" id="PF00656"/>
    </source>
</evidence>
<reference evidence="5" key="1">
    <citation type="journal article" date="2019" name="Int. J. Syst. Evol. Microbiol.">
        <title>The Global Catalogue of Microorganisms (GCM) 10K type strain sequencing project: providing services to taxonomists for standard genome sequencing and annotation.</title>
        <authorList>
            <consortium name="The Broad Institute Genomics Platform"/>
            <consortium name="The Broad Institute Genome Sequencing Center for Infectious Disease"/>
            <person name="Wu L."/>
            <person name="Ma J."/>
        </authorList>
    </citation>
    <scope>NUCLEOTIDE SEQUENCE [LARGE SCALE GENOMIC DNA]</scope>
    <source>
        <strain evidence="5">JCM 17695</strain>
    </source>
</reference>
<feature type="transmembrane region" description="Helical" evidence="2">
    <location>
        <begin position="573"/>
        <end position="591"/>
    </location>
</feature>
<keyword evidence="2" id="KW-1133">Transmembrane helix</keyword>
<feature type="domain" description="Peptidase C14 caspase" evidence="3">
    <location>
        <begin position="123"/>
        <end position="355"/>
    </location>
</feature>
<evidence type="ECO:0000313" key="5">
    <source>
        <dbReference type="Proteomes" id="UP001596512"/>
    </source>
</evidence>
<dbReference type="InterPro" id="IPR052039">
    <property type="entry name" value="Caspase-related_regulators"/>
</dbReference>
<dbReference type="PROSITE" id="PS00018">
    <property type="entry name" value="EF_HAND_1"/>
    <property type="match status" value="1"/>
</dbReference>
<dbReference type="PANTHER" id="PTHR22576:SF37">
    <property type="entry name" value="MUCOSA-ASSOCIATED LYMPHOID TISSUE LYMPHOMA TRANSLOCATION PROTEIN 1"/>
    <property type="match status" value="1"/>
</dbReference>
<dbReference type="InterPro" id="IPR029030">
    <property type="entry name" value="Caspase-like_dom_sf"/>
</dbReference>
<feature type="compositionally biased region" description="Pro residues" evidence="1">
    <location>
        <begin position="445"/>
        <end position="457"/>
    </location>
</feature>
<dbReference type="InterPro" id="IPR018247">
    <property type="entry name" value="EF_Hand_1_Ca_BS"/>
</dbReference>
<feature type="compositionally biased region" description="Basic residues" evidence="1">
    <location>
        <begin position="504"/>
        <end position="529"/>
    </location>
</feature>
<feature type="transmembrane region" description="Helical" evidence="2">
    <location>
        <begin position="653"/>
        <end position="671"/>
    </location>
</feature>
<dbReference type="PANTHER" id="PTHR22576">
    <property type="entry name" value="MUCOSA ASSOCIATED LYMPHOID TISSUE LYMPHOMA TRANSLOCATION PROTEIN 1/PARACASPASE"/>
    <property type="match status" value="1"/>
</dbReference>
<dbReference type="NCBIfam" id="NF047832">
    <property type="entry name" value="caspase_w_EACC1"/>
    <property type="match status" value="1"/>
</dbReference>
<evidence type="ECO:0000256" key="1">
    <source>
        <dbReference type="SAM" id="MobiDB-lite"/>
    </source>
</evidence>
<evidence type="ECO:0000313" key="4">
    <source>
        <dbReference type="EMBL" id="MFC7614459.1"/>
    </source>
</evidence>
<dbReference type="Proteomes" id="UP001596512">
    <property type="component" value="Unassembled WGS sequence"/>
</dbReference>
<accession>A0ABW2TMT0</accession>
<name>A0ABW2TMT0_9PSEU</name>
<comment type="caution">
    <text evidence="4">The sequence shown here is derived from an EMBL/GenBank/DDBJ whole genome shotgun (WGS) entry which is preliminary data.</text>
</comment>
<feature type="transmembrane region" description="Helical" evidence="2">
    <location>
        <begin position="539"/>
        <end position="561"/>
    </location>
</feature>
<dbReference type="SUPFAM" id="SSF52129">
    <property type="entry name" value="Caspase-like"/>
    <property type="match status" value="1"/>
</dbReference>
<feature type="transmembrane region" description="Helical" evidence="2">
    <location>
        <begin position="628"/>
        <end position="647"/>
    </location>
</feature>
<dbReference type="Pfam" id="PF00656">
    <property type="entry name" value="Peptidase_C14"/>
    <property type="match status" value="1"/>
</dbReference>
<protein>
    <submittedName>
        <fullName evidence="4">Caspase family protein</fullName>
    </submittedName>
</protein>
<feature type="compositionally biased region" description="Basic residues" evidence="1">
    <location>
        <begin position="474"/>
        <end position="483"/>
    </location>
</feature>
<feature type="transmembrane region" description="Helical" evidence="2">
    <location>
        <begin position="603"/>
        <end position="621"/>
    </location>
</feature>
<keyword evidence="2" id="KW-0812">Transmembrane</keyword>
<feature type="region of interest" description="Disordered" evidence="1">
    <location>
        <begin position="438"/>
        <end position="529"/>
    </location>
</feature>
<proteinExistence type="predicted"/>